<comment type="subcellular location">
    <subcellularLocation>
        <location evidence="1">Membrane</location>
        <topology evidence="1">Multi-pass membrane protein</topology>
    </subcellularLocation>
</comment>
<proteinExistence type="predicted"/>
<evidence type="ECO:0000256" key="3">
    <source>
        <dbReference type="ARBA" id="ARBA00022692"/>
    </source>
</evidence>
<feature type="transmembrane region" description="Helical" evidence="6">
    <location>
        <begin position="321"/>
        <end position="342"/>
    </location>
</feature>
<gene>
    <name evidence="8" type="ORF">SAMN02745824_1398</name>
</gene>
<name>A0A1N6D126_9SPHN</name>
<dbReference type="InterPro" id="IPR036259">
    <property type="entry name" value="MFS_trans_sf"/>
</dbReference>
<dbReference type="Pfam" id="PF07690">
    <property type="entry name" value="MFS_1"/>
    <property type="match status" value="1"/>
</dbReference>
<protein>
    <submittedName>
        <fullName evidence="8">Predicted arabinose efflux permease, MFS family</fullName>
    </submittedName>
</protein>
<dbReference type="Gene3D" id="1.20.1250.20">
    <property type="entry name" value="MFS general substrate transporter like domains"/>
    <property type="match status" value="1"/>
</dbReference>
<feature type="domain" description="Major facilitator superfamily (MFS) profile" evidence="7">
    <location>
        <begin position="17"/>
        <end position="418"/>
    </location>
</feature>
<dbReference type="AlphaFoldDB" id="A0A1N6D126"/>
<dbReference type="Proteomes" id="UP000185192">
    <property type="component" value="Unassembled WGS sequence"/>
</dbReference>
<dbReference type="GO" id="GO:0016020">
    <property type="term" value="C:membrane"/>
    <property type="evidence" value="ECO:0007669"/>
    <property type="project" value="UniProtKB-SubCell"/>
</dbReference>
<feature type="transmembrane region" description="Helical" evidence="6">
    <location>
        <begin position="84"/>
        <end position="106"/>
    </location>
</feature>
<dbReference type="InterPro" id="IPR020846">
    <property type="entry name" value="MFS_dom"/>
</dbReference>
<dbReference type="InterPro" id="IPR011701">
    <property type="entry name" value="MFS"/>
</dbReference>
<evidence type="ECO:0000313" key="9">
    <source>
        <dbReference type="Proteomes" id="UP000185192"/>
    </source>
</evidence>
<feature type="transmembrane region" description="Helical" evidence="6">
    <location>
        <begin position="141"/>
        <end position="164"/>
    </location>
</feature>
<dbReference type="PANTHER" id="PTHR23505:SF79">
    <property type="entry name" value="PROTEIN SPINSTER"/>
    <property type="match status" value="1"/>
</dbReference>
<dbReference type="EMBL" id="FSQW01000001">
    <property type="protein sequence ID" value="SIN64485.1"/>
    <property type="molecule type" value="Genomic_DNA"/>
</dbReference>
<dbReference type="OrthoDB" id="7442224at2"/>
<keyword evidence="3 6" id="KW-0812">Transmembrane</keyword>
<feature type="transmembrane region" description="Helical" evidence="6">
    <location>
        <begin position="225"/>
        <end position="251"/>
    </location>
</feature>
<dbReference type="RefSeq" id="WP_074204316.1">
    <property type="nucleotide sequence ID" value="NZ_FSQW01000001.1"/>
</dbReference>
<feature type="transmembrane region" description="Helical" evidence="6">
    <location>
        <begin position="292"/>
        <end position="315"/>
    </location>
</feature>
<keyword evidence="2" id="KW-0813">Transport</keyword>
<dbReference type="InterPro" id="IPR044770">
    <property type="entry name" value="MFS_spinster-like"/>
</dbReference>
<accession>A0A1N6D126</accession>
<evidence type="ECO:0000313" key="8">
    <source>
        <dbReference type="EMBL" id="SIN64485.1"/>
    </source>
</evidence>
<evidence type="ECO:0000256" key="2">
    <source>
        <dbReference type="ARBA" id="ARBA00022448"/>
    </source>
</evidence>
<feature type="transmembrane region" description="Helical" evidence="6">
    <location>
        <begin position="354"/>
        <end position="379"/>
    </location>
</feature>
<dbReference type="SUPFAM" id="SSF103473">
    <property type="entry name" value="MFS general substrate transporter"/>
    <property type="match status" value="1"/>
</dbReference>
<evidence type="ECO:0000256" key="5">
    <source>
        <dbReference type="ARBA" id="ARBA00023136"/>
    </source>
</evidence>
<dbReference type="CDD" id="cd17328">
    <property type="entry name" value="MFS_spinster_like"/>
    <property type="match status" value="1"/>
</dbReference>
<keyword evidence="5 6" id="KW-0472">Membrane</keyword>
<sequence>MSNEPTGTAATPYTWYVIWLLFAINMLNYVDRMILAVLIEDIRQEIPMTDTQIGILTGLAFAAFYSIAGVLIGRLSDLFSRKKILMAGISVWSLATAVTGFAGNFVHLLLARLFVGAGEAGNTPASYSLLADFCNFQIRPIAYAIFSSGGSIGLMVGLALGGYLADTHGWRTAFFAAGFMGVPFILLVFFTLRDPERGIQDGVETAMEGTKFLPAVRFLFAKRSFLPIVFASVCNAFVLFGVAQWVPAFLIRQFGLSASEVGLYFGLAMGGGTAIGAIGGGLVTNRLVERNVYWLLFVPMIAAIAVFPFYLVVLYGSSVPLVIVAVFAVNIVGSIGFGPLTASMQSIVPAGMRGTATAFFGLATSLLGVGLAPFAIGLMSDWLGGGAQDAASLQMALTVAICVGLGAALFLHLAKSTFKPDQVQSVET</sequence>
<organism evidence="8 9">
    <name type="scientific">Parasphingorhabdus marina DSM 22363</name>
    <dbReference type="NCBI Taxonomy" id="1123272"/>
    <lineage>
        <taxon>Bacteria</taxon>
        <taxon>Pseudomonadati</taxon>
        <taxon>Pseudomonadota</taxon>
        <taxon>Alphaproteobacteria</taxon>
        <taxon>Sphingomonadales</taxon>
        <taxon>Sphingomonadaceae</taxon>
        <taxon>Parasphingorhabdus</taxon>
    </lineage>
</organism>
<keyword evidence="4 6" id="KW-1133">Transmembrane helix</keyword>
<feature type="transmembrane region" description="Helical" evidence="6">
    <location>
        <begin position="391"/>
        <end position="414"/>
    </location>
</feature>
<keyword evidence="9" id="KW-1185">Reference proteome</keyword>
<dbReference type="PROSITE" id="PS50850">
    <property type="entry name" value="MFS"/>
    <property type="match status" value="1"/>
</dbReference>
<reference evidence="9" key="1">
    <citation type="submission" date="2016-11" db="EMBL/GenBank/DDBJ databases">
        <authorList>
            <person name="Varghese N."/>
            <person name="Submissions S."/>
        </authorList>
    </citation>
    <scope>NUCLEOTIDE SEQUENCE [LARGE SCALE GENOMIC DNA]</scope>
    <source>
        <strain evidence="9">DSM 22363</strain>
    </source>
</reference>
<feature type="transmembrane region" description="Helical" evidence="6">
    <location>
        <begin position="13"/>
        <end position="30"/>
    </location>
</feature>
<evidence type="ECO:0000256" key="4">
    <source>
        <dbReference type="ARBA" id="ARBA00022989"/>
    </source>
</evidence>
<evidence type="ECO:0000256" key="1">
    <source>
        <dbReference type="ARBA" id="ARBA00004141"/>
    </source>
</evidence>
<evidence type="ECO:0000259" key="7">
    <source>
        <dbReference type="PROSITE" id="PS50850"/>
    </source>
</evidence>
<feature type="transmembrane region" description="Helical" evidence="6">
    <location>
        <begin position="263"/>
        <end position="283"/>
    </location>
</feature>
<feature type="transmembrane region" description="Helical" evidence="6">
    <location>
        <begin position="170"/>
        <end position="192"/>
    </location>
</feature>
<feature type="transmembrane region" description="Helical" evidence="6">
    <location>
        <begin position="51"/>
        <end position="72"/>
    </location>
</feature>
<dbReference type="PANTHER" id="PTHR23505">
    <property type="entry name" value="SPINSTER"/>
    <property type="match status" value="1"/>
</dbReference>
<dbReference type="GO" id="GO:0022857">
    <property type="term" value="F:transmembrane transporter activity"/>
    <property type="evidence" value="ECO:0007669"/>
    <property type="project" value="InterPro"/>
</dbReference>
<evidence type="ECO:0000256" key="6">
    <source>
        <dbReference type="SAM" id="Phobius"/>
    </source>
</evidence>